<dbReference type="SUPFAM" id="SSF51735">
    <property type="entry name" value="NAD(P)-binding Rossmann-fold domains"/>
    <property type="match status" value="1"/>
</dbReference>
<evidence type="ECO:0000259" key="3">
    <source>
        <dbReference type="Pfam" id="PF00056"/>
    </source>
</evidence>
<name>A0A7N2N4N2_QUELO</name>
<dbReference type="InterPro" id="IPR001236">
    <property type="entry name" value="Lactate/malate_DH_N"/>
</dbReference>
<evidence type="ECO:0000256" key="1">
    <source>
        <dbReference type="ARBA" id="ARBA00009613"/>
    </source>
</evidence>
<keyword evidence="5" id="KW-1185">Reference proteome</keyword>
<dbReference type="InParanoid" id="A0A7N2N4N2"/>
<dbReference type="Pfam" id="PF00056">
    <property type="entry name" value="Ldh_1_N"/>
    <property type="match status" value="1"/>
</dbReference>
<reference evidence="4 5" key="1">
    <citation type="journal article" date="2016" name="G3 (Bethesda)">
        <title>First Draft Assembly and Annotation of the Genome of a California Endemic Oak Quercus lobata Nee (Fagaceae).</title>
        <authorList>
            <person name="Sork V.L."/>
            <person name="Fitz-Gibbon S.T."/>
            <person name="Puiu D."/>
            <person name="Crepeau M."/>
            <person name="Gugger P.F."/>
            <person name="Sherman R."/>
            <person name="Stevens K."/>
            <person name="Langley C.H."/>
            <person name="Pellegrini M."/>
            <person name="Salzberg S.L."/>
        </authorList>
    </citation>
    <scope>NUCLEOTIDE SEQUENCE [LARGE SCALE GENOMIC DNA]</scope>
    <source>
        <strain evidence="4 5">cv. SW786</strain>
    </source>
</reference>
<dbReference type="GO" id="GO:0006108">
    <property type="term" value="P:malate metabolic process"/>
    <property type="evidence" value="ECO:0007669"/>
    <property type="project" value="InterPro"/>
</dbReference>
<proteinExistence type="inferred from homology"/>
<dbReference type="EMBL" id="LRBV02000012">
    <property type="status" value="NOT_ANNOTATED_CDS"/>
    <property type="molecule type" value="Genomic_DNA"/>
</dbReference>
<dbReference type="Proteomes" id="UP000594261">
    <property type="component" value="Chromosome 12"/>
</dbReference>
<evidence type="ECO:0000313" key="4">
    <source>
        <dbReference type="EnsemblPlants" id="QL12p027377:mrna"/>
    </source>
</evidence>
<comment type="similarity">
    <text evidence="1">Belongs to the LDH/MDH superfamily. MDH type 2 family.</text>
</comment>
<dbReference type="Gramene" id="QL12p027377:mrna">
    <property type="protein sequence ID" value="QL12p027377:mrna"/>
    <property type="gene ID" value="QL12p027377"/>
</dbReference>
<dbReference type="Gene3D" id="3.40.50.720">
    <property type="entry name" value="NAD(P)-binding Rossmann-like Domain"/>
    <property type="match status" value="1"/>
</dbReference>
<accession>A0A7N2N4N2</accession>
<dbReference type="InterPro" id="IPR010945">
    <property type="entry name" value="Malate_DH_type2"/>
</dbReference>
<protein>
    <recommendedName>
        <fullName evidence="3">Lactate/malate dehydrogenase N-terminal domain-containing protein</fullName>
    </recommendedName>
</protein>
<evidence type="ECO:0000313" key="5">
    <source>
        <dbReference type="Proteomes" id="UP000594261"/>
    </source>
</evidence>
<dbReference type="PANTHER" id="PTHR23382">
    <property type="entry name" value="MALATE DEHYDROGENASE"/>
    <property type="match status" value="1"/>
</dbReference>
<reference evidence="4" key="2">
    <citation type="submission" date="2021-01" db="UniProtKB">
        <authorList>
            <consortium name="EnsemblPlants"/>
        </authorList>
    </citation>
    <scope>IDENTIFICATION</scope>
</reference>
<dbReference type="GO" id="GO:0016615">
    <property type="term" value="F:malate dehydrogenase activity"/>
    <property type="evidence" value="ECO:0007669"/>
    <property type="project" value="InterPro"/>
</dbReference>
<dbReference type="EnsemblPlants" id="QL12p027377:mrna">
    <property type="protein sequence ID" value="QL12p027377:mrna"/>
    <property type="gene ID" value="QL12p027377"/>
</dbReference>
<dbReference type="InterPro" id="IPR036291">
    <property type="entry name" value="NAD(P)-bd_dom_sf"/>
</dbReference>
<sequence>MGYAILPMIARVVMLGPDQPVTLHLFDNIEQVDEALNGIKMEFIDVAFPLLKACKDINIAIMLGRFPQKEGMERTDMMSKNVSMYMAQASTLGKHAAADCKVTS</sequence>
<evidence type="ECO:0000256" key="2">
    <source>
        <dbReference type="ARBA" id="ARBA00023002"/>
    </source>
</evidence>
<feature type="domain" description="Lactate/malate dehydrogenase N-terminal" evidence="3">
    <location>
        <begin position="52"/>
        <end position="102"/>
    </location>
</feature>
<organism evidence="4 5">
    <name type="scientific">Quercus lobata</name>
    <name type="common">Valley oak</name>
    <dbReference type="NCBI Taxonomy" id="97700"/>
    <lineage>
        <taxon>Eukaryota</taxon>
        <taxon>Viridiplantae</taxon>
        <taxon>Streptophyta</taxon>
        <taxon>Embryophyta</taxon>
        <taxon>Tracheophyta</taxon>
        <taxon>Spermatophyta</taxon>
        <taxon>Magnoliopsida</taxon>
        <taxon>eudicotyledons</taxon>
        <taxon>Gunneridae</taxon>
        <taxon>Pentapetalae</taxon>
        <taxon>rosids</taxon>
        <taxon>fabids</taxon>
        <taxon>Fagales</taxon>
        <taxon>Fagaceae</taxon>
        <taxon>Quercus</taxon>
    </lineage>
</organism>
<dbReference type="OMA" id="CKDINIA"/>
<keyword evidence="2" id="KW-0560">Oxidoreductase</keyword>
<dbReference type="AlphaFoldDB" id="A0A7N2N4N2"/>